<evidence type="ECO:0000313" key="3">
    <source>
        <dbReference type="Proteomes" id="UP001150238"/>
    </source>
</evidence>
<feature type="compositionally biased region" description="Basic residues" evidence="1">
    <location>
        <begin position="180"/>
        <end position="189"/>
    </location>
</feature>
<proteinExistence type="predicted"/>
<organism evidence="2 3">
    <name type="scientific">Lentinula lateritia</name>
    <dbReference type="NCBI Taxonomy" id="40482"/>
    <lineage>
        <taxon>Eukaryota</taxon>
        <taxon>Fungi</taxon>
        <taxon>Dikarya</taxon>
        <taxon>Basidiomycota</taxon>
        <taxon>Agaricomycotina</taxon>
        <taxon>Agaricomycetes</taxon>
        <taxon>Agaricomycetidae</taxon>
        <taxon>Agaricales</taxon>
        <taxon>Marasmiineae</taxon>
        <taxon>Omphalotaceae</taxon>
        <taxon>Lentinula</taxon>
    </lineage>
</organism>
<sequence length="189" mass="20893">MPKCFSNLHWGLPRPHPWGYLSKAIGQDTTLLGTTFDEEFEQVPPSSRPSDGRSLDSESSGGETSDEEPVGDFICIMHRLAQEAQALLPRLYGIDNALSDIQTLPSSPEILEFQQLIEKLSGRFSRLQSRDLYLPEATPHSGIAQNADVILTGVDGSSTGHKRKRVQRQLLRAPSPEAKQRRKSSNGTL</sequence>
<accession>A0A9W9A881</accession>
<gene>
    <name evidence="2" type="ORF">C8J55DRAFT_490355</name>
</gene>
<feature type="region of interest" description="Disordered" evidence="1">
    <location>
        <begin position="154"/>
        <end position="189"/>
    </location>
</feature>
<dbReference type="Proteomes" id="UP001150238">
    <property type="component" value="Unassembled WGS sequence"/>
</dbReference>
<dbReference type="EMBL" id="JANVFS010000022">
    <property type="protein sequence ID" value="KAJ4475164.1"/>
    <property type="molecule type" value="Genomic_DNA"/>
</dbReference>
<reference evidence="2" key="2">
    <citation type="journal article" date="2023" name="Proc. Natl. Acad. Sci. U.S.A.">
        <title>A global phylogenomic analysis of the shiitake genus Lentinula.</title>
        <authorList>
            <person name="Sierra-Patev S."/>
            <person name="Min B."/>
            <person name="Naranjo-Ortiz M."/>
            <person name="Looney B."/>
            <person name="Konkel Z."/>
            <person name="Slot J.C."/>
            <person name="Sakamoto Y."/>
            <person name="Steenwyk J.L."/>
            <person name="Rokas A."/>
            <person name="Carro J."/>
            <person name="Camarero S."/>
            <person name="Ferreira P."/>
            <person name="Molpeceres G."/>
            <person name="Ruiz-Duenas F.J."/>
            <person name="Serrano A."/>
            <person name="Henrissat B."/>
            <person name="Drula E."/>
            <person name="Hughes K.W."/>
            <person name="Mata J.L."/>
            <person name="Ishikawa N.K."/>
            <person name="Vargas-Isla R."/>
            <person name="Ushijima S."/>
            <person name="Smith C.A."/>
            <person name="Donoghue J."/>
            <person name="Ahrendt S."/>
            <person name="Andreopoulos W."/>
            <person name="He G."/>
            <person name="LaButti K."/>
            <person name="Lipzen A."/>
            <person name="Ng V."/>
            <person name="Riley R."/>
            <person name="Sandor L."/>
            <person name="Barry K."/>
            <person name="Martinez A.T."/>
            <person name="Xiao Y."/>
            <person name="Gibbons J.G."/>
            <person name="Terashima K."/>
            <person name="Grigoriev I.V."/>
            <person name="Hibbett D."/>
        </authorList>
    </citation>
    <scope>NUCLEOTIDE SEQUENCE</scope>
    <source>
        <strain evidence="2">Sp2 HRB7682 ss15</strain>
    </source>
</reference>
<protein>
    <submittedName>
        <fullName evidence="2">Uncharacterized protein</fullName>
    </submittedName>
</protein>
<dbReference type="AlphaFoldDB" id="A0A9W9A881"/>
<comment type="caution">
    <text evidence="2">The sequence shown here is derived from an EMBL/GenBank/DDBJ whole genome shotgun (WGS) entry which is preliminary data.</text>
</comment>
<reference evidence="2" key="1">
    <citation type="submission" date="2022-08" db="EMBL/GenBank/DDBJ databases">
        <authorList>
            <consortium name="DOE Joint Genome Institute"/>
            <person name="Min B."/>
            <person name="Riley R."/>
            <person name="Sierra-Patev S."/>
            <person name="Naranjo-Ortiz M."/>
            <person name="Looney B."/>
            <person name="Konkel Z."/>
            <person name="Slot J.C."/>
            <person name="Sakamoto Y."/>
            <person name="Steenwyk J.L."/>
            <person name="Rokas A."/>
            <person name="Carro J."/>
            <person name="Camarero S."/>
            <person name="Ferreira P."/>
            <person name="Molpeceres G."/>
            <person name="Ruiz-Duenas F.J."/>
            <person name="Serrano A."/>
            <person name="Henrissat B."/>
            <person name="Drula E."/>
            <person name="Hughes K.W."/>
            <person name="Mata J.L."/>
            <person name="Ishikawa N.K."/>
            <person name="Vargas-Isla R."/>
            <person name="Ushijima S."/>
            <person name="Smith C.A."/>
            <person name="Ahrendt S."/>
            <person name="Andreopoulos W."/>
            <person name="He G."/>
            <person name="Labutti K."/>
            <person name="Lipzen A."/>
            <person name="Ng V."/>
            <person name="Sandor L."/>
            <person name="Barry K."/>
            <person name="Martinez A.T."/>
            <person name="Xiao Y."/>
            <person name="Gibbons J.G."/>
            <person name="Terashima K."/>
            <person name="Hibbett D.S."/>
            <person name="Grigoriev I.V."/>
        </authorList>
    </citation>
    <scope>NUCLEOTIDE SEQUENCE</scope>
    <source>
        <strain evidence="2">Sp2 HRB7682 ss15</strain>
    </source>
</reference>
<evidence type="ECO:0000256" key="1">
    <source>
        <dbReference type="SAM" id="MobiDB-lite"/>
    </source>
</evidence>
<evidence type="ECO:0000313" key="2">
    <source>
        <dbReference type="EMBL" id="KAJ4475164.1"/>
    </source>
</evidence>
<name>A0A9W9A881_9AGAR</name>
<feature type="region of interest" description="Disordered" evidence="1">
    <location>
        <begin position="40"/>
        <end position="68"/>
    </location>
</feature>